<protein>
    <recommendedName>
        <fullName evidence="1">Helix-turn-helix domain-containing protein</fullName>
    </recommendedName>
</protein>
<dbReference type="EMBL" id="BSYI01000088">
    <property type="protein sequence ID" value="GMG85631.1"/>
    <property type="molecule type" value="Genomic_DNA"/>
</dbReference>
<dbReference type="InterPro" id="IPR041657">
    <property type="entry name" value="HTH_17"/>
</dbReference>
<reference evidence="2 3" key="1">
    <citation type="submission" date="2023-04" db="EMBL/GenBank/DDBJ databases">
        <title>Marinoamorphus aggregata gen. nov., sp. Nov., isolate from tissue of brittle star Ophioplocus japonicus.</title>
        <authorList>
            <person name="Kawano K."/>
            <person name="Sawayama S."/>
            <person name="Nakagawa S."/>
        </authorList>
    </citation>
    <scope>NUCLEOTIDE SEQUENCE [LARGE SCALE GENOMIC DNA]</scope>
    <source>
        <strain evidence="2 3">NKW23</strain>
    </source>
</reference>
<accession>A0ABQ6LU68</accession>
<evidence type="ECO:0000259" key="1">
    <source>
        <dbReference type="Pfam" id="PF12728"/>
    </source>
</evidence>
<proteinExistence type="predicted"/>
<dbReference type="Pfam" id="PF12728">
    <property type="entry name" value="HTH_17"/>
    <property type="match status" value="1"/>
</dbReference>
<organism evidence="2 3">
    <name type="scientific">Paralimibaculum aggregatum</name>
    <dbReference type="NCBI Taxonomy" id="3036245"/>
    <lineage>
        <taxon>Bacteria</taxon>
        <taxon>Pseudomonadati</taxon>
        <taxon>Pseudomonadota</taxon>
        <taxon>Alphaproteobacteria</taxon>
        <taxon>Rhodobacterales</taxon>
        <taxon>Paracoccaceae</taxon>
        <taxon>Paralimibaculum</taxon>
    </lineage>
</organism>
<dbReference type="RefSeq" id="WP_285675047.1">
    <property type="nucleotide sequence ID" value="NZ_BSYI01000088.1"/>
</dbReference>
<keyword evidence="3" id="KW-1185">Reference proteome</keyword>
<dbReference type="InterPro" id="IPR010093">
    <property type="entry name" value="SinI_DNA-bd"/>
</dbReference>
<feature type="domain" description="Helix-turn-helix" evidence="1">
    <location>
        <begin position="19"/>
        <end position="61"/>
    </location>
</feature>
<evidence type="ECO:0000313" key="2">
    <source>
        <dbReference type="EMBL" id="GMG85631.1"/>
    </source>
</evidence>
<name>A0ABQ6LU68_9RHOB</name>
<gene>
    <name evidence="2" type="ORF">LNKW23_48540</name>
</gene>
<comment type="caution">
    <text evidence="2">The sequence shown here is derived from an EMBL/GenBank/DDBJ whole genome shotgun (WGS) entry which is preliminary data.</text>
</comment>
<evidence type="ECO:0000313" key="3">
    <source>
        <dbReference type="Proteomes" id="UP001239909"/>
    </source>
</evidence>
<dbReference type="NCBIfam" id="TIGR01764">
    <property type="entry name" value="excise"/>
    <property type="match status" value="1"/>
</dbReference>
<sequence>MTGKTEKPPAPAPRRARHLTVAEFARARRCSEKTVRRRIADGSLPVIRTGRRVAIHERHLDVDL</sequence>
<dbReference type="Proteomes" id="UP001239909">
    <property type="component" value="Unassembled WGS sequence"/>
</dbReference>